<dbReference type="Proteomes" id="UP000811246">
    <property type="component" value="Chromosome 6"/>
</dbReference>
<dbReference type="GO" id="GO:0008270">
    <property type="term" value="F:zinc ion binding"/>
    <property type="evidence" value="ECO:0007669"/>
    <property type="project" value="UniProtKB-KW"/>
</dbReference>
<feature type="compositionally biased region" description="Basic and acidic residues" evidence="5">
    <location>
        <begin position="509"/>
        <end position="519"/>
    </location>
</feature>
<dbReference type="Gene3D" id="4.10.1000.10">
    <property type="entry name" value="Zinc finger, CCCH-type"/>
    <property type="match status" value="2"/>
</dbReference>
<evidence type="ECO:0000313" key="7">
    <source>
        <dbReference type="EMBL" id="KAG6707944.1"/>
    </source>
</evidence>
<feature type="compositionally biased region" description="Low complexity" evidence="5">
    <location>
        <begin position="1"/>
        <end position="26"/>
    </location>
</feature>
<evidence type="ECO:0000313" key="8">
    <source>
        <dbReference type="Proteomes" id="UP000811246"/>
    </source>
</evidence>
<feature type="region of interest" description="Disordered" evidence="5">
    <location>
        <begin position="339"/>
        <end position="365"/>
    </location>
</feature>
<dbReference type="AlphaFoldDB" id="A0A922EPX7"/>
<dbReference type="Pfam" id="PF00642">
    <property type="entry name" value="zf-CCCH"/>
    <property type="match status" value="1"/>
</dbReference>
<dbReference type="SUPFAM" id="SSF90229">
    <property type="entry name" value="CCCH zinc finger"/>
    <property type="match status" value="1"/>
</dbReference>
<feature type="compositionally biased region" description="Acidic residues" evidence="5">
    <location>
        <begin position="711"/>
        <end position="771"/>
    </location>
</feature>
<comment type="caution">
    <text evidence="7">The sequence shown here is derived from an EMBL/GenBank/DDBJ whole genome shotgun (WGS) entry which is preliminary data.</text>
</comment>
<feature type="compositionally biased region" description="Basic and acidic residues" evidence="5">
    <location>
        <begin position="454"/>
        <end position="463"/>
    </location>
</feature>
<organism evidence="7 8">
    <name type="scientific">Carya illinoinensis</name>
    <name type="common">Pecan</name>
    <dbReference type="NCBI Taxonomy" id="32201"/>
    <lineage>
        <taxon>Eukaryota</taxon>
        <taxon>Viridiplantae</taxon>
        <taxon>Streptophyta</taxon>
        <taxon>Embryophyta</taxon>
        <taxon>Tracheophyta</taxon>
        <taxon>Spermatophyta</taxon>
        <taxon>Magnoliopsida</taxon>
        <taxon>eudicotyledons</taxon>
        <taxon>Gunneridae</taxon>
        <taxon>Pentapetalae</taxon>
        <taxon>rosids</taxon>
        <taxon>fabids</taxon>
        <taxon>Fagales</taxon>
        <taxon>Juglandaceae</taxon>
        <taxon>Carya</taxon>
    </lineage>
</organism>
<feature type="region of interest" description="Disordered" evidence="5">
    <location>
        <begin position="452"/>
        <end position="529"/>
    </location>
</feature>
<feature type="region of interest" description="Disordered" evidence="5">
    <location>
        <begin position="302"/>
        <end position="323"/>
    </location>
</feature>
<dbReference type="InterPro" id="IPR000571">
    <property type="entry name" value="Znf_CCCH"/>
</dbReference>
<evidence type="ECO:0000256" key="5">
    <source>
        <dbReference type="SAM" id="MobiDB-lite"/>
    </source>
</evidence>
<dbReference type="SMART" id="SM00356">
    <property type="entry name" value="ZnF_C3H1"/>
    <property type="match status" value="2"/>
</dbReference>
<protein>
    <recommendedName>
        <fullName evidence="6">C3H1-type domain-containing protein</fullName>
    </recommendedName>
</protein>
<dbReference type="EMBL" id="CM031830">
    <property type="protein sequence ID" value="KAG6707944.1"/>
    <property type="molecule type" value="Genomic_DNA"/>
</dbReference>
<feature type="region of interest" description="Disordered" evidence="5">
    <location>
        <begin position="664"/>
        <end position="771"/>
    </location>
</feature>
<dbReference type="Pfam" id="PF14608">
    <property type="entry name" value="zf-CCCH_2"/>
    <property type="match status" value="1"/>
</dbReference>
<dbReference type="PANTHER" id="PTHR15725">
    <property type="entry name" value="ZN-FINGER, C-X8-C-X5-C-X3-H TYPE-CONTAINING"/>
    <property type="match status" value="1"/>
</dbReference>
<gene>
    <name evidence="7" type="ORF">I3842_06G056300</name>
</gene>
<name>A0A922EPX7_CARIL</name>
<feature type="compositionally biased region" description="Basic and acidic residues" evidence="5">
    <location>
        <begin position="302"/>
        <end position="320"/>
    </location>
</feature>
<evidence type="ECO:0000256" key="3">
    <source>
        <dbReference type="ARBA" id="ARBA00022833"/>
    </source>
</evidence>
<evidence type="ECO:0000259" key="6">
    <source>
        <dbReference type="PROSITE" id="PS50103"/>
    </source>
</evidence>
<evidence type="ECO:0000256" key="4">
    <source>
        <dbReference type="PROSITE-ProRule" id="PRU00723"/>
    </source>
</evidence>
<feature type="zinc finger region" description="C3H1-type" evidence="4">
    <location>
        <begin position="104"/>
        <end position="130"/>
    </location>
</feature>
<keyword evidence="1 4" id="KW-0479">Metal-binding</keyword>
<proteinExistence type="predicted"/>
<dbReference type="GO" id="GO:0003729">
    <property type="term" value="F:mRNA binding"/>
    <property type="evidence" value="ECO:0007669"/>
    <property type="project" value="TreeGrafter"/>
</dbReference>
<feature type="compositionally biased region" description="Basic and acidic residues" evidence="5">
    <location>
        <begin position="670"/>
        <end position="682"/>
    </location>
</feature>
<feature type="region of interest" description="Disordered" evidence="5">
    <location>
        <begin position="415"/>
        <end position="434"/>
    </location>
</feature>
<dbReference type="PROSITE" id="PS50103">
    <property type="entry name" value="ZF_C3H1"/>
    <property type="match status" value="2"/>
</dbReference>
<dbReference type="OrthoDB" id="5395350at2759"/>
<evidence type="ECO:0000256" key="1">
    <source>
        <dbReference type="ARBA" id="ARBA00022723"/>
    </source>
</evidence>
<feature type="domain" description="C3H1-type" evidence="6">
    <location>
        <begin position="164"/>
        <end position="191"/>
    </location>
</feature>
<dbReference type="PANTHER" id="PTHR15725:SF14">
    <property type="entry name" value="ZINC FINGER CCCH DOMAIN-CONTAINING PROTEIN 11A"/>
    <property type="match status" value="1"/>
</dbReference>
<sequence length="782" mass="87500">MVGAAQQEQQQQQEAQRQQQQKQKQAPSAPTTSSQEEALKRNTDCVYFLASPLTCKKVSKMVPSETPHRVMTSKKLTWTFCYKESKIMLRNGSECEYRHSEFARLNPRDCWYWLNGNCLNPKCSFRHPPLDASLGTQAATSVGTSLPATQTAAMPATNALYGSSKQAVPCIFYQKGLCLKGDRCAFSHGPSPTTSNKVPQALATNVTEPLTSKKTFGGLEKYNQEQKIPQLNVLKPAQIPSHAKPAPKAETDLSRSIVGIERNIPPPAMRLEDDAFRYRATNAFPLISGNTASRSNRLEQTHVTEDHNLQNGKDADDFLRESSPGFDVLVDDELGDSDYYHGEDHFEEPRDHEGMNVNSGNEYDLGNPTDYNSMGDVDRPRFLVPRVHGSYNHKTGQHAWEQHRASSERMVVKPAHMERRRGHRESGSPDQIYESDLRYHLAKQRRVNGLRSVVSRDHAHDNNVEGQNYGSSSRRDALHVPSNESSLGNRLRGRITLPGRSFPVNGGDLHGEKELDKGRSWGRLSPGRPQIFHGRLRDRIKGRVQEDLNEGRNLRSPHIRREITDDNADFVRPKSLAELKVVKGAESKEQQSLGKRKNMDYHQQSEGHLSFEGPKPLNEILKRKRDAEVASSGTGKLSINRGGYNQREMKQALIAGSASTIDTQSANEDDVGHLLGNKEESKNTTVAIRTPAKKTDQAYGSSQAPPNVDVFEAEDGMIFDETVEGQEHEGDDDQRDGDYDYEQVDDGEYNIEEGENADPEEYLDDEDGDGDDFAKKIGVMFS</sequence>
<dbReference type="InterPro" id="IPR036855">
    <property type="entry name" value="Znf_CCCH_sf"/>
</dbReference>
<keyword evidence="3 4" id="KW-0862">Zinc</keyword>
<keyword evidence="2 4" id="KW-0863">Zinc-finger</keyword>
<accession>A0A922EPX7</accession>
<feature type="zinc finger region" description="C3H1-type" evidence="4">
    <location>
        <begin position="164"/>
        <end position="191"/>
    </location>
</feature>
<feature type="region of interest" description="Disordered" evidence="5">
    <location>
        <begin position="1"/>
        <end position="37"/>
    </location>
</feature>
<evidence type="ECO:0000256" key="2">
    <source>
        <dbReference type="ARBA" id="ARBA00022771"/>
    </source>
</evidence>
<feature type="domain" description="C3H1-type" evidence="6">
    <location>
        <begin position="104"/>
        <end position="130"/>
    </location>
</feature>
<feature type="compositionally biased region" description="Basic and acidic residues" evidence="5">
    <location>
        <begin position="339"/>
        <end position="354"/>
    </location>
</feature>
<reference evidence="7" key="1">
    <citation type="submission" date="2021-01" db="EMBL/GenBank/DDBJ databases">
        <authorList>
            <person name="Lovell J.T."/>
            <person name="Bentley N."/>
            <person name="Bhattarai G."/>
            <person name="Jenkins J.W."/>
            <person name="Sreedasyam A."/>
            <person name="Alarcon Y."/>
            <person name="Bock C."/>
            <person name="Boston L."/>
            <person name="Carlson J."/>
            <person name="Cervantes K."/>
            <person name="Clermont K."/>
            <person name="Krom N."/>
            <person name="Kubenka K."/>
            <person name="Mamidi S."/>
            <person name="Mattison C."/>
            <person name="Monteros M."/>
            <person name="Pisani C."/>
            <person name="Plott C."/>
            <person name="Rajasekar S."/>
            <person name="Rhein H.S."/>
            <person name="Rohla C."/>
            <person name="Song M."/>
            <person name="Hilaire R.S."/>
            <person name="Shu S."/>
            <person name="Wells L."/>
            <person name="Wang X."/>
            <person name="Webber J."/>
            <person name="Heerema R.J."/>
            <person name="Klein P."/>
            <person name="Conner P."/>
            <person name="Grauke L."/>
            <person name="Grimwood J."/>
            <person name="Schmutz J."/>
            <person name="Randall J.J."/>
        </authorList>
    </citation>
    <scope>NUCLEOTIDE SEQUENCE</scope>
    <source>
        <tissue evidence="7">Leaf</tissue>
    </source>
</reference>